<gene>
    <name evidence="10" type="ORF">HAP95_12975</name>
</gene>
<keyword evidence="5" id="KW-0732">Signal</keyword>
<keyword evidence="4 9" id="KW-0812">Transmembrane</keyword>
<accession>A0ABS6A0T0</accession>
<comment type="similarity">
    <text evidence="2 9">Belongs to the outer membrane factor (OMF) (TC 1.B.17) family.</text>
</comment>
<evidence type="ECO:0000256" key="9">
    <source>
        <dbReference type="RuleBase" id="RU362097"/>
    </source>
</evidence>
<keyword evidence="3 9" id="KW-1134">Transmembrane beta strand</keyword>
<sequence length="477" mass="53047">MEKFFILLVPLLLLAACARLPRHLPGGHLAHTTQIQQTLARADHQYGIAAGQWPAHHWWETARIPALNHLIQQALRQNPSLQLASTRILAAKAMAAEQHAALLPQVSAGASLTQEHFSQNGLHLQANGKSFTYTEINPLELRYHLDLWGRDSDQIRAALGQVRVHQADYAEAKLQLEKQLAWHYFLLAGETRQLHLAERLENLQKSLLQLEKQRWQDGLSNARPVYAQTEAYGSARQSVARLRAAIAQQRYILAALTGHGPDWGQNIAVEPLPDLSSINIPRNLPLRLITHRPDIVAARWEIEVAAQQVGAARAAFYPDVNIALFAGWNSIDLGDLFSPGNLAHAIGPVVSLPIFEGGKLRARLKAQNALYLATQDHYRRSILSAVHEIAGHLATWQKNRQQIQEQIPMTNAARQDSVLATAAFHSGTTNKMSVYRSQIQEIKMQNQQITLQIHNAQSWVLLNVALGGGYAAEKKPA</sequence>
<organism evidence="10 11">
    <name type="scientific">Acidithiobacillus sulfurivorans</name>
    <dbReference type="NCBI Taxonomy" id="1958756"/>
    <lineage>
        <taxon>Bacteria</taxon>
        <taxon>Pseudomonadati</taxon>
        <taxon>Pseudomonadota</taxon>
        <taxon>Acidithiobacillia</taxon>
        <taxon>Acidithiobacillales</taxon>
        <taxon>Acidithiobacillaceae</taxon>
        <taxon>Acidithiobacillus</taxon>
    </lineage>
</organism>
<dbReference type="Pfam" id="PF02321">
    <property type="entry name" value="OEP"/>
    <property type="match status" value="2"/>
</dbReference>
<comment type="subcellular location">
    <subcellularLocation>
        <location evidence="9">Cell membrane</location>
        <topology evidence="9">Lipid-anchor</topology>
    </subcellularLocation>
    <subcellularLocation>
        <location evidence="1">Membrane</location>
    </subcellularLocation>
</comment>
<dbReference type="Proteomes" id="UP000755654">
    <property type="component" value="Unassembled WGS sequence"/>
</dbReference>
<dbReference type="InterPro" id="IPR010131">
    <property type="entry name" value="MdtP/NodT-like"/>
</dbReference>
<dbReference type="Gene3D" id="1.20.1600.10">
    <property type="entry name" value="Outer membrane efflux proteins (OEP)"/>
    <property type="match status" value="1"/>
</dbReference>
<dbReference type="PROSITE" id="PS51257">
    <property type="entry name" value="PROKAR_LIPOPROTEIN"/>
    <property type="match status" value="1"/>
</dbReference>
<keyword evidence="6 9" id="KW-0472">Membrane</keyword>
<dbReference type="PANTHER" id="PTHR30203:SF20">
    <property type="entry name" value="MULTIDRUG RESISTANCE OUTER MEMBRANE PROTEIN MDTP-RELATED"/>
    <property type="match status" value="1"/>
</dbReference>
<keyword evidence="7 9" id="KW-0564">Palmitate</keyword>
<evidence type="ECO:0000313" key="10">
    <source>
        <dbReference type="EMBL" id="MBU2761049.1"/>
    </source>
</evidence>
<dbReference type="Gene3D" id="2.20.200.10">
    <property type="entry name" value="Outer membrane efflux proteins (OEP)"/>
    <property type="match status" value="1"/>
</dbReference>
<dbReference type="NCBIfam" id="TIGR01845">
    <property type="entry name" value="outer_NodT"/>
    <property type="match status" value="1"/>
</dbReference>
<evidence type="ECO:0000256" key="5">
    <source>
        <dbReference type="ARBA" id="ARBA00022729"/>
    </source>
</evidence>
<evidence type="ECO:0000256" key="8">
    <source>
        <dbReference type="ARBA" id="ARBA00023288"/>
    </source>
</evidence>
<evidence type="ECO:0000256" key="1">
    <source>
        <dbReference type="ARBA" id="ARBA00004370"/>
    </source>
</evidence>
<proteinExistence type="inferred from homology"/>
<evidence type="ECO:0000256" key="6">
    <source>
        <dbReference type="ARBA" id="ARBA00023136"/>
    </source>
</evidence>
<evidence type="ECO:0000256" key="2">
    <source>
        <dbReference type="ARBA" id="ARBA00007613"/>
    </source>
</evidence>
<dbReference type="InterPro" id="IPR003423">
    <property type="entry name" value="OMP_efflux"/>
</dbReference>
<dbReference type="EMBL" id="JAAOMP010000137">
    <property type="protein sequence ID" value="MBU2761049.1"/>
    <property type="molecule type" value="Genomic_DNA"/>
</dbReference>
<comment type="caution">
    <text evidence="10">The sequence shown here is derived from an EMBL/GenBank/DDBJ whole genome shotgun (WGS) entry which is preliminary data.</text>
</comment>
<protein>
    <submittedName>
        <fullName evidence="10">Efflux transporter outer membrane subunit</fullName>
    </submittedName>
</protein>
<dbReference type="SUPFAM" id="SSF56954">
    <property type="entry name" value="Outer membrane efflux proteins (OEP)"/>
    <property type="match status" value="1"/>
</dbReference>
<keyword evidence="8 9" id="KW-0449">Lipoprotein</keyword>
<reference evidence="10 11" key="1">
    <citation type="journal article" date="2021" name="ISME J.">
        <title>Genomic evolution of the class Acidithiobacillia: deep-branching Proteobacteria living in extreme acidic conditions.</title>
        <authorList>
            <person name="Moya-Beltran A."/>
            <person name="Beard S."/>
            <person name="Rojas-Villalobos C."/>
            <person name="Issotta F."/>
            <person name="Gallardo Y."/>
            <person name="Ulloa R."/>
            <person name="Giaveno A."/>
            <person name="Degli Esposti M."/>
            <person name="Johnson D.B."/>
            <person name="Quatrini R."/>
        </authorList>
    </citation>
    <scope>NUCLEOTIDE SEQUENCE [LARGE SCALE GENOMIC DNA]</scope>
    <source>
        <strain evidence="10 11">RW2</strain>
    </source>
</reference>
<evidence type="ECO:0000256" key="4">
    <source>
        <dbReference type="ARBA" id="ARBA00022692"/>
    </source>
</evidence>
<dbReference type="RefSeq" id="WP_215884591.1">
    <property type="nucleotide sequence ID" value="NZ_JAAOMP010000137.1"/>
</dbReference>
<evidence type="ECO:0000313" key="11">
    <source>
        <dbReference type="Proteomes" id="UP000755654"/>
    </source>
</evidence>
<evidence type="ECO:0000256" key="3">
    <source>
        <dbReference type="ARBA" id="ARBA00022452"/>
    </source>
</evidence>
<dbReference type="PANTHER" id="PTHR30203">
    <property type="entry name" value="OUTER MEMBRANE CATION EFFLUX PROTEIN"/>
    <property type="match status" value="1"/>
</dbReference>
<keyword evidence="11" id="KW-1185">Reference proteome</keyword>
<name>A0ABS6A0T0_9PROT</name>
<evidence type="ECO:0000256" key="7">
    <source>
        <dbReference type="ARBA" id="ARBA00023139"/>
    </source>
</evidence>